<sequence>MNPLVSCIITTHNRAELLKNALRSVLEQTHPYLEIFIVDDGSEDQTPDICQAWTREDSRIRYIRVPFPKGANHARNVGISHANGKYIAFLDDDDEWMADKIKTQAEVLERTQESFTFCSKYLAYTNEQQQVVKRKLSVEPRDVVRYEDLLTFNWIGETSKIMVLTSLAREVRFDENLTSAQDYDFYLRILKRGYIAVNVKEPLVDINIHSGPRISTSTTAKYKGQRKIILKYYNDMSKEQKRRQLHHYRMLEWSRNTLRNNVYLRKALSLYPWWKDWVLLKRNTKIMMQGFLMRFHARRAVGTYTEEPVRMKLK</sequence>
<reference evidence="4" key="2">
    <citation type="submission" date="2016-01" db="EMBL/GenBank/DDBJ databases">
        <title>Draft Genome Sequence of Paenibacillus amylolyticus Heshi-A3 that Was Isolated from Fermented Rice Bran with Aging Salted Mackerel, Which Was Named Heshiko as Traditional Fermented Seafood in Japan.</title>
        <authorList>
            <person name="Akuzawa S."/>
            <person name="Nakagawa J."/>
            <person name="Kanekatsu T."/>
            <person name="Kubota E."/>
            <person name="Ohtake R."/>
            <person name="Suzuki T."/>
            <person name="Kanesaki Y."/>
        </authorList>
    </citation>
    <scope>NUCLEOTIDE SEQUENCE [LARGE SCALE GENOMIC DNA]</scope>
    <source>
        <strain evidence="4">Heshi-A3</strain>
    </source>
</reference>
<comment type="caution">
    <text evidence="3">The sequence shown here is derived from an EMBL/GenBank/DDBJ whole genome shotgun (WGS) entry which is preliminary data.</text>
</comment>
<dbReference type="EMBL" id="BCNV01000001">
    <property type="protein sequence ID" value="GAS80101.1"/>
    <property type="molecule type" value="Genomic_DNA"/>
</dbReference>
<protein>
    <submittedName>
        <fullName evidence="3">Glycosyl transferase</fullName>
    </submittedName>
</protein>
<dbReference type="GO" id="GO:0016758">
    <property type="term" value="F:hexosyltransferase activity"/>
    <property type="evidence" value="ECO:0007669"/>
    <property type="project" value="UniProtKB-ARBA"/>
</dbReference>
<dbReference type="Gene3D" id="3.90.550.10">
    <property type="entry name" value="Spore Coat Polysaccharide Biosynthesis Protein SpsA, Chain A"/>
    <property type="match status" value="1"/>
</dbReference>
<proteinExistence type="inferred from homology"/>
<evidence type="ECO:0000259" key="2">
    <source>
        <dbReference type="Pfam" id="PF00535"/>
    </source>
</evidence>
<dbReference type="InterPro" id="IPR001173">
    <property type="entry name" value="Glyco_trans_2-like"/>
</dbReference>
<evidence type="ECO:0000313" key="4">
    <source>
        <dbReference type="Proteomes" id="UP000069697"/>
    </source>
</evidence>
<evidence type="ECO:0000313" key="3">
    <source>
        <dbReference type="EMBL" id="GAS80101.1"/>
    </source>
</evidence>
<dbReference type="PANTHER" id="PTHR22916:SF3">
    <property type="entry name" value="UDP-GLCNAC:BETAGAL BETA-1,3-N-ACETYLGLUCOSAMINYLTRANSFERASE-LIKE PROTEIN 1"/>
    <property type="match status" value="1"/>
</dbReference>
<gene>
    <name evidence="3" type="ORF">PAHA3_0165</name>
</gene>
<dbReference type="InterPro" id="IPR029044">
    <property type="entry name" value="Nucleotide-diphossugar_trans"/>
</dbReference>
<accession>A0A100VHS2</accession>
<reference evidence="3 4" key="1">
    <citation type="journal article" date="2016" name="Genome Announc.">
        <title>Draft Genome Sequence of Paenibacillus amylolyticus Heshi-A3, Isolated from Fermented Rice Bran in a Japanese Fermented Seafood Dish.</title>
        <authorList>
            <person name="Akuzawa S."/>
            <person name="Nagaoka J."/>
            <person name="Kanekatsu M."/>
            <person name="Kubota E."/>
            <person name="Ohtake R."/>
            <person name="Suzuki T."/>
            <person name="Kanesaki Y."/>
        </authorList>
    </citation>
    <scope>NUCLEOTIDE SEQUENCE [LARGE SCALE GENOMIC DNA]</scope>
    <source>
        <strain evidence="3 4">Heshi-A3</strain>
    </source>
</reference>
<dbReference type="RefSeq" id="WP_062833043.1">
    <property type="nucleotide sequence ID" value="NZ_BCNV01000001.1"/>
</dbReference>
<comment type="similarity">
    <text evidence="1">Belongs to the glycosyltransferase 2 family.</text>
</comment>
<dbReference type="Pfam" id="PF00535">
    <property type="entry name" value="Glycos_transf_2"/>
    <property type="match status" value="1"/>
</dbReference>
<feature type="domain" description="Glycosyltransferase 2-like" evidence="2">
    <location>
        <begin position="6"/>
        <end position="133"/>
    </location>
</feature>
<keyword evidence="3" id="KW-0808">Transferase</keyword>
<dbReference type="PANTHER" id="PTHR22916">
    <property type="entry name" value="GLYCOSYLTRANSFERASE"/>
    <property type="match status" value="1"/>
</dbReference>
<evidence type="ECO:0000256" key="1">
    <source>
        <dbReference type="ARBA" id="ARBA00006739"/>
    </source>
</evidence>
<organism evidence="3 4">
    <name type="scientific">Paenibacillus amylolyticus</name>
    <dbReference type="NCBI Taxonomy" id="1451"/>
    <lineage>
        <taxon>Bacteria</taxon>
        <taxon>Bacillati</taxon>
        <taxon>Bacillota</taxon>
        <taxon>Bacilli</taxon>
        <taxon>Bacillales</taxon>
        <taxon>Paenibacillaceae</taxon>
        <taxon>Paenibacillus</taxon>
    </lineage>
</organism>
<dbReference type="Proteomes" id="UP000069697">
    <property type="component" value="Unassembled WGS sequence"/>
</dbReference>
<dbReference type="CDD" id="cd00761">
    <property type="entry name" value="Glyco_tranf_GTA_type"/>
    <property type="match status" value="1"/>
</dbReference>
<dbReference type="SUPFAM" id="SSF53448">
    <property type="entry name" value="Nucleotide-diphospho-sugar transferases"/>
    <property type="match status" value="1"/>
</dbReference>
<dbReference type="AlphaFoldDB" id="A0A100VHS2"/>
<name>A0A100VHS2_PAEAM</name>